<comment type="caution">
    <text evidence="1">The sequence shown here is derived from an EMBL/GenBank/DDBJ whole genome shotgun (WGS) entry which is preliminary data.</text>
</comment>
<sequence length="63" mass="7020">MLISDDLTACRALRSEHLKPHVNDGLREYALKVLQPEQQTPLFPDLASVTPETISPLFPGMAF</sequence>
<dbReference type="RefSeq" id="WP_189008088.1">
    <property type="nucleotide sequence ID" value="NZ_BMOD01000033.1"/>
</dbReference>
<gene>
    <name evidence="1" type="ORF">GCM10008938_47530</name>
</gene>
<accession>A0ABQ2DGY2</accession>
<protein>
    <submittedName>
        <fullName evidence="1">Uncharacterized protein</fullName>
    </submittedName>
</protein>
<reference evidence="2" key="1">
    <citation type="journal article" date="2019" name="Int. J. Syst. Evol. Microbiol.">
        <title>The Global Catalogue of Microorganisms (GCM) 10K type strain sequencing project: providing services to taxonomists for standard genome sequencing and annotation.</title>
        <authorList>
            <consortium name="The Broad Institute Genomics Platform"/>
            <consortium name="The Broad Institute Genome Sequencing Center for Infectious Disease"/>
            <person name="Wu L."/>
            <person name="Ma J."/>
        </authorList>
    </citation>
    <scope>NUCLEOTIDE SEQUENCE [LARGE SCALE GENOMIC DNA]</scope>
    <source>
        <strain evidence="2">JCM 14370</strain>
    </source>
</reference>
<evidence type="ECO:0000313" key="2">
    <source>
        <dbReference type="Proteomes" id="UP000632222"/>
    </source>
</evidence>
<dbReference type="EMBL" id="BMOD01000033">
    <property type="protein sequence ID" value="GGJ55849.1"/>
    <property type="molecule type" value="Genomic_DNA"/>
</dbReference>
<organism evidence="1 2">
    <name type="scientific">Deinococcus roseus</name>
    <dbReference type="NCBI Taxonomy" id="392414"/>
    <lineage>
        <taxon>Bacteria</taxon>
        <taxon>Thermotogati</taxon>
        <taxon>Deinococcota</taxon>
        <taxon>Deinococci</taxon>
        <taxon>Deinococcales</taxon>
        <taxon>Deinococcaceae</taxon>
        <taxon>Deinococcus</taxon>
    </lineage>
</organism>
<evidence type="ECO:0000313" key="1">
    <source>
        <dbReference type="EMBL" id="GGJ55849.1"/>
    </source>
</evidence>
<dbReference type="Proteomes" id="UP000632222">
    <property type="component" value="Unassembled WGS sequence"/>
</dbReference>
<proteinExistence type="predicted"/>
<keyword evidence="2" id="KW-1185">Reference proteome</keyword>
<name>A0ABQ2DGY2_9DEIO</name>